<sequence length="159" mass="16771">MALAKIALAILTVGFLSPNAALAEEQILRFKLVITMTSDAKMELPSITEQSVTANEAVGVAYFEDGRIAFKQFALATVGGEKDGNWMGLSTYTFENGDALNLKFNGSWSPEGSQVEYTLLSGGGAFEGATGTGELTGIGTSWKEALLFEGSFTLQVPGT</sequence>
<organism evidence="2 3">
    <name type="scientific">Paracoccus benzoatiresistens</name>
    <dbReference type="NCBI Taxonomy" id="2997341"/>
    <lineage>
        <taxon>Bacteria</taxon>
        <taxon>Pseudomonadati</taxon>
        <taxon>Pseudomonadota</taxon>
        <taxon>Alphaproteobacteria</taxon>
        <taxon>Rhodobacterales</taxon>
        <taxon>Paracoccaceae</taxon>
        <taxon>Paracoccus</taxon>
    </lineage>
</organism>
<dbReference type="RefSeq" id="WP_268940169.1">
    <property type="nucleotide sequence ID" value="NZ_JAPTYD010000001.1"/>
</dbReference>
<dbReference type="EMBL" id="JAPTYD010000001">
    <property type="protein sequence ID" value="MCZ0960162.1"/>
    <property type="molecule type" value="Genomic_DNA"/>
</dbReference>
<protein>
    <recommendedName>
        <fullName evidence="4">DUF3224 domain-containing protein</fullName>
    </recommendedName>
</protein>
<evidence type="ECO:0000313" key="3">
    <source>
        <dbReference type="Proteomes" id="UP001149822"/>
    </source>
</evidence>
<evidence type="ECO:0008006" key="4">
    <source>
        <dbReference type="Google" id="ProtNLM"/>
    </source>
</evidence>
<dbReference type="Proteomes" id="UP001149822">
    <property type="component" value="Unassembled WGS sequence"/>
</dbReference>
<evidence type="ECO:0000256" key="1">
    <source>
        <dbReference type="SAM" id="SignalP"/>
    </source>
</evidence>
<feature type="signal peptide" evidence="1">
    <location>
        <begin position="1"/>
        <end position="23"/>
    </location>
</feature>
<gene>
    <name evidence="2" type="ORF">OU682_00845</name>
</gene>
<proteinExistence type="predicted"/>
<feature type="chain" id="PRO_5046742925" description="DUF3224 domain-containing protein" evidence="1">
    <location>
        <begin position="24"/>
        <end position="159"/>
    </location>
</feature>
<comment type="caution">
    <text evidence="2">The sequence shown here is derived from an EMBL/GenBank/DDBJ whole genome shotgun (WGS) entry which is preliminary data.</text>
</comment>
<reference evidence="2" key="1">
    <citation type="submission" date="2022-12" db="EMBL/GenBank/DDBJ databases">
        <title>Paracoccus sp. EF6 isolated from a lake water.</title>
        <authorList>
            <person name="Liu H."/>
        </authorList>
    </citation>
    <scope>NUCLEOTIDE SEQUENCE</scope>
    <source>
        <strain evidence="2">EF6</strain>
    </source>
</reference>
<keyword evidence="1" id="KW-0732">Signal</keyword>
<keyword evidence="3" id="KW-1185">Reference proteome</keyword>
<accession>A0ABT4J0K4</accession>
<evidence type="ECO:0000313" key="2">
    <source>
        <dbReference type="EMBL" id="MCZ0960162.1"/>
    </source>
</evidence>
<name>A0ABT4J0K4_9RHOB</name>